<keyword evidence="2" id="KW-0472">Membrane</keyword>
<dbReference type="AlphaFoldDB" id="A0A7Z7HS20"/>
<feature type="transmembrane region" description="Helical" evidence="2">
    <location>
        <begin position="73"/>
        <end position="90"/>
    </location>
</feature>
<dbReference type="Proteomes" id="UP000242886">
    <property type="component" value="Chromosome SDENCHOL"/>
</dbReference>
<gene>
    <name evidence="3" type="ORF">SDENCHOL_20693</name>
</gene>
<keyword evidence="2" id="KW-1133">Transmembrane helix</keyword>
<dbReference type="EMBL" id="LT837803">
    <property type="protein sequence ID" value="SMB28716.1"/>
    <property type="molecule type" value="Genomic_DNA"/>
</dbReference>
<evidence type="ECO:0000313" key="3">
    <source>
        <dbReference type="EMBL" id="SMB28716.1"/>
    </source>
</evidence>
<organism evidence="3 4">
    <name type="scientific">Sterolibacterium denitrificans</name>
    <dbReference type="NCBI Taxonomy" id="157592"/>
    <lineage>
        <taxon>Bacteria</taxon>
        <taxon>Pseudomonadati</taxon>
        <taxon>Pseudomonadota</taxon>
        <taxon>Betaproteobacteria</taxon>
        <taxon>Nitrosomonadales</taxon>
        <taxon>Sterolibacteriaceae</taxon>
        <taxon>Sterolibacterium</taxon>
    </lineage>
</organism>
<reference evidence="3" key="1">
    <citation type="submission" date="2017-03" db="EMBL/GenBank/DDBJ databases">
        <authorList>
            <consortium name="AG Boll"/>
        </authorList>
    </citation>
    <scope>NUCLEOTIDE SEQUENCE [LARGE SCALE GENOMIC DNA]</scope>
    <source>
        <strain evidence="3">Chol</strain>
    </source>
</reference>
<proteinExistence type="predicted"/>
<accession>A0A7Z7HS20</accession>
<name>A0A7Z7HS20_9PROT</name>
<evidence type="ECO:0000256" key="2">
    <source>
        <dbReference type="SAM" id="Phobius"/>
    </source>
</evidence>
<feature type="region of interest" description="Disordered" evidence="1">
    <location>
        <begin position="1"/>
        <end position="24"/>
    </location>
</feature>
<protein>
    <submittedName>
        <fullName evidence="3">Uncharacterized protein</fullName>
    </submittedName>
</protein>
<feature type="compositionally biased region" description="Low complexity" evidence="1">
    <location>
        <begin position="11"/>
        <end position="23"/>
    </location>
</feature>
<dbReference type="RefSeq" id="WP_154717170.1">
    <property type="nucleotide sequence ID" value="NZ_LT837803.1"/>
</dbReference>
<keyword evidence="2" id="KW-0812">Transmembrane</keyword>
<sequence length="105" mass="11699">MSAQATPKQQAAAGSTATTRRGTMLMRSTGLGKTELLAEIVGLKRQGDYLIMEVHTISPVHWKIRSGLSRRDLWMLIKALMSFEVIAYLLNLKAWSKEPGHPGEY</sequence>
<keyword evidence="4" id="KW-1185">Reference proteome</keyword>
<evidence type="ECO:0000313" key="4">
    <source>
        <dbReference type="Proteomes" id="UP000242886"/>
    </source>
</evidence>
<evidence type="ECO:0000256" key="1">
    <source>
        <dbReference type="SAM" id="MobiDB-lite"/>
    </source>
</evidence>